<dbReference type="GO" id="GO:0008926">
    <property type="term" value="F:mannitol-1-phosphate 5-dehydrogenase activity"/>
    <property type="evidence" value="ECO:0007669"/>
    <property type="project" value="UniProtKB-UniRule"/>
</dbReference>
<evidence type="ECO:0000313" key="11">
    <source>
        <dbReference type="Proteomes" id="UP000004773"/>
    </source>
</evidence>
<dbReference type="SUPFAM" id="SSF48179">
    <property type="entry name" value="6-phosphogluconate dehydrogenase C-terminal domain-like"/>
    <property type="match status" value="1"/>
</dbReference>
<feature type="domain" description="Mannitol dehydrogenase C-terminal" evidence="9">
    <location>
        <begin position="205"/>
        <end position="381"/>
    </location>
</feature>
<evidence type="ECO:0000256" key="5">
    <source>
        <dbReference type="ARBA" id="ARBA00023027"/>
    </source>
</evidence>
<comment type="similarity">
    <text evidence="1 7">Belongs to the mannitol dehydrogenase family.</text>
</comment>
<evidence type="ECO:0000256" key="4">
    <source>
        <dbReference type="ARBA" id="ARBA00023002"/>
    </source>
</evidence>
<reference evidence="10 11" key="1">
    <citation type="submission" date="2011-03" db="EMBL/GenBank/DDBJ databases">
        <title>The Genome Sequence of Gemella haemolysans M341.</title>
        <authorList>
            <consortium name="The Broad Institute Genome Sequencing Platform"/>
            <consortium name="The Broad Institute Genome Sequencing Center for Infectious Disease"/>
            <person name="Earl A."/>
            <person name="Ward D."/>
            <person name="Feldgarden M."/>
            <person name="Gevers D."/>
            <person name="Sibley C.D."/>
            <person name="Field T.R."/>
            <person name="Grinwis M."/>
            <person name="Eshaghurshan C.S."/>
            <person name="Surette M.G."/>
            <person name="Young S.K."/>
            <person name="Zeng Q."/>
            <person name="Gargeya S."/>
            <person name="Fitzgerald M."/>
            <person name="Haas B."/>
            <person name="Abouelleil A."/>
            <person name="Alvarado L."/>
            <person name="Arachchi H.M."/>
            <person name="Berlin A."/>
            <person name="Brown A."/>
            <person name="Chapman S.B."/>
            <person name="Chen Z."/>
            <person name="Dunbar C."/>
            <person name="Freedman E."/>
            <person name="Gearin G."/>
            <person name="Gellesch M."/>
            <person name="Goldberg J."/>
            <person name="Griggs A."/>
            <person name="Gujja S."/>
            <person name="Heilman E.R."/>
            <person name="Heiman D."/>
            <person name="Howarth C."/>
            <person name="Larson L."/>
            <person name="Lui A."/>
            <person name="MacDonald P.J.P."/>
            <person name="Mehta T."/>
            <person name="Montmayeur A."/>
            <person name="Murphy C."/>
            <person name="Neiman D."/>
            <person name="Pearson M."/>
            <person name="Priest M."/>
            <person name="Roberts A."/>
            <person name="Saif S."/>
            <person name="Shea T."/>
            <person name="Shenoy N."/>
            <person name="Sisk P."/>
            <person name="Stolte C."/>
            <person name="Sykes S."/>
            <person name="White J."/>
            <person name="Yandava C."/>
            <person name="Wortman J."/>
            <person name="Nusbaum C."/>
            <person name="Birren B."/>
        </authorList>
    </citation>
    <scope>NUCLEOTIDE SEQUENCE [LARGE SCALE GENOMIC DNA]</scope>
    <source>
        <strain evidence="10 11">M341</strain>
    </source>
</reference>
<dbReference type="SUPFAM" id="SSF51735">
    <property type="entry name" value="NAD(P)-binding Rossmann-fold domains"/>
    <property type="match status" value="1"/>
</dbReference>
<dbReference type="InterPro" id="IPR013118">
    <property type="entry name" value="Mannitol_DH_C"/>
</dbReference>
<evidence type="ECO:0000259" key="8">
    <source>
        <dbReference type="Pfam" id="PF01232"/>
    </source>
</evidence>
<dbReference type="InterPro" id="IPR013328">
    <property type="entry name" value="6PGD_dom2"/>
</dbReference>
<comment type="caution">
    <text evidence="10">The sequence shown here is derived from an EMBL/GenBank/DDBJ whole genome shotgun (WGS) entry which is preliminary data.</text>
</comment>
<evidence type="ECO:0000313" key="10">
    <source>
        <dbReference type="EMBL" id="EGF87459.1"/>
    </source>
</evidence>
<dbReference type="GO" id="GO:0005829">
    <property type="term" value="C:cytosol"/>
    <property type="evidence" value="ECO:0007669"/>
    <property type="project" value="TreeGrafter"/>
</dbReference>
<dbReference type="Gene3D" id="1.10.1040.10">
    <property type="entry name" value="N-(1-d-carboxylethyl)-l-norvaline Dehydrogenase, domain 2"/>
    <property type="match status" value="1"/>
</dbReference>
<keyword evidence="4 7" id="KW-0560">Oxidoreductase</keyword>
<evidence type="ECO:0000259" key="9">
    <source>
        <dbReference type="Pfam" id="PF08125"/>
    </source>
</evidence>
<protein>
    <recommendedName>
        <fullName evidence="3 7">Mannitol-1-phosphate 5-dehydrogenase</fullName>
        <ecNumber evidence="2 7">1.1.1.17</ecNumber>
    </recommendedName>
</protein>
<dbReference type="InterPro" id="IPR036291">
    <property type="entry name" value="NAD(P)-bd_dom_sf"/>
</dbReference>
<dbReference type="Pfam" id="PF08125">
    <property type="entry name" value="Mannitol_dh_C"/>
    <property type="match status" value="1"/>
</dbReference>
<dbReference type="NCBIfam" id="NF002652">
    <property type="entry name" value="PRK02318.2-5"/>
    <property type="match status" value="1"/>
</dbReference>
<keyword evidence="5 7" id="KW-0520">NAD</keyword>
<dbReference type="Gene3D" id="3.40.50.720">
    <property type="entry name" value="NAD(P)-binding Rossmann-like Domain"/>
    <property type="match status" value="1"/>
</dbReference>
<dbReference type="InterPro" id="IPR000669">
    <property type="entry name" value="Mannitol_DH"/>
</dbReference>
<evidence type="ECO:0000256" key="3">
    <source>
        <dbReference type="ARBA" id="ARBA00016219"/>
    </source>
</evidence>
<name>A0AA87AZ71_9BACL</name>
<proteinExistence type="inferred from homology"/>
<feature type="binding site" evidence="7">
    <location>
        <begin position="3"/>
        <end position="14"/>
    </location>
    <ligand>
        <name>NAD(+)</name>
        <dbReference type="ChEBI" id="CHEBI:57540"/>
    </ligand>
</feature>
<dbReference type="Proteomes" id="UP000004773">
    <property type="component" value="Unassembled WGS sequence"/>
</dbReference>
<dbReference type="HAMAP" id="MF_00196">
    <property type="entry name" value="Mannitol_dehydrog"/>
    <property type="match status" value="1"/>
</dbReference>
<dbReference type="InterPro" id="IPR023027">
    <property type="entry name" value="Mannitol_DH_CS"/>
</dbReference>
<dbReference type="NCBIfam" id="NF002647">
    <property type="entry name" value="PRK02318.1-3"/>
    <property type="match status" value="1"/>
</dbReference>
<evidence type="ECO:0000256" key="1">
    <source>
        <dbReference type="ARBA" id="ARBA00006541"/>
    </source>
</evidence>
<evidence type="ECO:0000256" key="7">
    <source>
        <dbReference type="HAMAP-Rule" id="MF_00196"/>
    </source>
</evidence>
<evidence type="ECO:0000256" key="2">
    <source>
        <dbReference type="ARBA" id="ARBA00012939"/>
    </source>
</evidence>
<dbReference type="Pfam" id="PF01232">
    <property type="entry name" value="Mannitol_dh"/>
    <property type="match status" value="1"/>
</dbReference>
<dbReference type="PROSITE" id="PS00974">
    <property type="entry name" value="MANNITOL_DHGENASE"/>
    <property type="match status" value="1"/>
</dbReference>
<dbReference type="EC" id="1.1.1.17" evidence="2 7"/>
<dbReference type="RefSeq" id="WP_003146222.1">
    <property type="nucleotide sequence ID" value="NZ_GL883582.1"/>
</dbReference>
<feature type="domain" description="Mannitol dehydrogenase N-terminal" evidence="8">
    <location>
        <begin position="1"/>
        <end position="191"/>
    </location>
</feature>
<dbReference type="InterPro" id="IPR008927">
    <property type="entry name" value="6-PGluconate_DH-like_C_sf"/>
</dbReference>
<dbReference type="InterPro" id="IPR013131">
    <property type="entry name" value="Mannitol_DH_N"/>
</dbReference>
<dbReference type="AlphaFoldDB" id="A0AA87AZ71"/>
<dbReference type="GO" id="GO:0019592">
    <property type="term" value="P:mannitol catabolic process"/>
    <property type="evidence" value="ECO:0007669"/>
    <property type="project" value="TreeGrafter"/>
</dbReference>
<dbReference type="EMBL" id="ACRO01000003">
    <property type="protein sequence ID" value="EGF87459.1"/>
    <property type="molecule type" value="Genomic_DNA"/>
</dbReference>
<dbReference type="PRINTS" id="PR00084">
    <property type="entry name" value="MTLDHDRGNASE"/>
</dbReference>
<organism evidence="10 11">
    <name type="scientific">Gemella haemolysans M341</name>
    <dbReference type="NCBI Taxonomy" id="562981"/>
    <lineage>
        <taxon>Bacteria</taxon>
        <taxon>Bacillati</taxon>
        <taxon>Bacillota</taxon>
        <taxon>Bacilli</taxon>
        <taxon>Bacillales</taxon>
        <taxon>Gemellaceae</taxon>
        <taxon>Gemella</taxon>
    </lineage>
</organism>
<dbReference type="PANTHER" id="PTHR30524:SF0">
    <property type="entry name" value="ALTRONATE OXIDOREDUCTASE-RELATED"/>
    <property type="match status" value="1"/>
</dbReference>
<accession>A0AA87AZ71</accession>
<dbReference type="NCBIfam" id="NF002646">
    <property type="entry name" value="PRK02318.1-2"/>
    <property type="match status" value="1"/>
</dbReference>
<dbReference type="InterPro" id="IPR023028">
    <property type="entry name" value="Mannitol_1_phos_5_DH"/>
</dbReference>
<sequence>MKNLHFGAGNIGRGFIGELLNKSGYHITFVDINKDVVNDLKRRDTYTIRILDENIEEVELNNFDALNIAEEKEQLYTAIGEVELITTSIGPNVLPIIAKDIAEGLKLKVENNNTKLLDIIACENMISGSDFLKTEVFKHLSEQEQEFVSKYVGFPNSAVDRIVPAQKHDDVLLVEVEKFCEWVIEADKIKVESNRNIEQVHYVEDLNPFIERKLFTVNTGHAALSYIANYLGIELVSDGAKHADVRKDFIAVLEETSALLEKKWGFDKAEMEAYRNKTIKRFENPRIVDNVSRICRTPIRKLGYNERFIKPIRETEELELSNSALLKACSYILTFKSEEDEQSVKLEQLIKEKGVIEALREVTELTDTALLNKIKEGYEKLV</sequence>
<gene>
    <name evidence="7" type="primary">mtlD</name>
    <name evidence="10" type="ORF">HMPREF0428_00334</name>
</gene>
<evidence type="ECO:0000256" key="6">
    <source>
        <dbReference type="ARBA" id="ARBA00048615"/>
    </source>
</evidence>
<comment type="catalytic activity">
    <reaction evidence="6 7">
        <text>D-mannitol 1-phosphate + NAD(+) = beta-D-fructose 6-phosphate + NADH + H(+)</text>
        <dbReference type="Rhea" id="RHEA:19661"/>
        <dbReference type="ChEBI" id="CHEBI:15378"/>
        <dbReference type="ChEBI" id="CHEBI:57540"/>
        <dbReference type="ChEBI" id="CHEBI:57634"/>
        <dbReference type="ChEBI" id="CHEBI:57945"/>
        <dbReference type="ChEBI" id="CHEBI:61381"/>
        <dbReference type="EC" id="1.1.1.17"/>
    </reaction>
</comment>
<dbReference type="PANTHER" id="PTHR30524">
    <property type="entry name" value="MANNITOL-1-PHOSPHATE 5-DEHYDROGENASE"/>
    <property type="match status" value="1"/>
</dbReference>